<feature type="active site" description="Charge relay system" evidence="5">
    <location>
        <position position="653"/>
    </location>
</feature>
<evidence type="ECO:0000256" key="3">
    <source>
        <dbReference type="ARBA" id="ARBA00022801"/>
    </source>
</evidence>
<dbReference type="InterPro" id="IPR036852">
    <property type="entry name" value="Peptidase_S8/S53_dom_sf"/>
</dbReference>
<dbReference type="PRINTS" id="PR00723">
    <property type="entry name" value="SUBTILISIN"/>
</dbReference>
<dbReference type="AlphaFoldDB" id="A0A233S188"/>
<evidence type="ECO:0000256" key="4">
    <source>
        <dbReference type="ARBA" id="ARBA00022825"/>
    </source>
</evidence>
<evidence type="ECO:0000259" key="7">
    <source>
        <dbReference type="Pfam" id="PF00082"/>
    </source>
</evidence>
<evidence type="ECO:0000256" key="5">
    <source>
        <dbReference type="PROSITE-ProRule" id="PRU01240"/>
    </source>
</evidence>
<evidence type="ECO:0000313" key="8">
    <source>
        <dbReference type="EMBL" id="OXY89425.1"/>
    </source>
</evidence>
<feature type="domain" description="Peptidase S8/S53" evidence="7">
    <location>
        <begin position="122"/>
        <end position="420"/>
    </location>
</feature>
<dbReference type="InterPro" id="IPR022398">
    <property type="entry name" value="Peptidase_S8_His-AS"/>
</dbReference>
<accession>A0A233S188</accession>
<dbReference type="OrthoDB" id="9795680at2"/>
<protein>
    <recommendedName>
        <fullName evidence="7">Peptidase S8/S53 domain-containing protein</fullName>
    </recommendedName>
</protein>
<feature type="domain" description="Peptidase S8/S53" evidence="7">
    <location>
        <begin position="576"/>
        <end position="673"/>
    </location>
</feature>
<dbReference type="RefSeq" id="WP_094221551.1">
    <property type="nucleotide sequence ID" value="NZ_MCGQ01000045.1"/>
</dbReference>
<evidence type="ECO:0000256" key="1">
    <source>
        <dbReference type="ARBA" id="ARBA00011073"/>
    </source>
</evidence>
<dbReference type="PROSITE" id="PS00137">
    <property type="entry name" value="SUBTILASE_HIS"/>
    <property type="match status" value="1"/>
</dbReference>
<feature type="active site" description="Charge relay system" evidence="5">
    <location>
        <position position="131"/>
    </location>
</feature>
<feature type="region of interest" description="Disordered" evidence="6">
    <location>
        <begin position="71"/>
        <end position="118"/>
    </location>
</feature>
<reference evidence="8 9" key="1">
    <citation type="submission" date="2016-07" db="EMBL/GenBank/DDBJ databases">
        <title>Draft genome of Streptomyces diastatochromogenes.</title>
        <authorList>
            <person name="Podduturi R."/>
            <person name="Lukassen M.B."/>
            <person name="Clausen N."/>
            <person name="Nielsen J.L."/>
            <person name="Jorgensen N.O."/>
        </authorList>
    </citation>
    <scope>NUCLEOTIDE SEQUENCE [LARGE SCALE GENOMIC DNA]</scope>
    <source>
        <strain evidence="8 9">DSM 40608</strain>
    </source>
</reference>
<dbReference type="Proteomes" id="UP000215483">
    <property type="component" value="Unassembled WGS sequence"/>
</dbReference>
<dbReference type="GO" id="GO:0004252">
    <property type="term" value="F:serine-type endopeptidase activity"/>
    <property type="evidence" value="ECO:0007669"/>
    <property type="project" value="UniProtKB-UniRule"/>
</dbReference>
<dbReference type="PROSITE" id="PS51892">
    <property type="entry name" value="SUBTILASE"/>
    <property type="match status" value="1"/>
</dbReference>
<gene>
    <name evidence="8" type="ORF">BEK98_38290</name>
</gene>
<evidence type="ECO:0000256" key="6">
    <source>
        <dbReference type="SAM" id="MobiDB-lite"/>
    </source>
</evidence>
<dbReference type="PANTHER" id="PTHR43806:SF11">
    <property type="entry name" value="CEREVISIN-RELATED"/>
    <property type="match status" value="1"/>
</dbReference>
<dbReference type="InterPro" id="IPR050131">
    <property type="entry name" value="Peptidase_S8_subtilisin-like"/>
</dbReference>
<comment type="similarity">
    <text evidence="1 5">Belongs to the peptidase S8 family.</text>
</comment>
<dbReference type="SUPFAM" id="SSF52743">
    <property type="entry name" value="Subtilisin-like"/>
    <property type="match status" value="1"/>
</dbReference>
<evidence type="ECO:0000313" key="9">
    <source>
        <dbReference type="Proteomes" id="UP000215483"/>
    </source>
</evidence>
<keyword evidence="9" id="KW-1185">Reference proteome</keyword>
<dbReference type="InterPro" id="IPR000209">
    <property type="entry name" value="Peptidase_S8/S53_dom"/>
</dbReference>
<proteinExistence type="inferred from homology"/>
<keyword evidence="3 5" id="KW-0378">Hydrolase</keyword>
<evidence type="ECO:0000256" key="2">
    <source>
        <dbReference type="ARBA" id="ARBA00022670"/>
    </source>
</evidence>
<sequence length="876" mass="92253">MKGLAAEAAAAASREQQNVMVHIEGDFAAAERAGLWTEFRTQRIAVGTIALADLEKVAAVAGVKAIHTNARVWPPGRSRPAGTPPDAGRGHPHAPDPPSTAAGDATAPHAEAIPPLPSGVTGKGAVVGLADTGIDIYHPAFIQPGSNPPRTRIVSLWDESLRQTIECTSDAAGSIVLYWQSVSGRPEEKTASLTLPLSASTVQQALESFVQIDPGDIQVTGGPLPSSPVRIDFSGIYDTANIDQAQLGAIRAVPSFTRGAVRVRRGRHITRAEIDAALQAQPRGKFVSQDFDSVGHGTLVAGIAAGVGAVAKACCKRDQPLGVAPGADIVACRVISRSGVLRAAQHIFTQPWLAPGEFAKPTVLSVSLVRMDSSGDGTDPLSLALDDMVHDKPGRSVVAAAGNEGGFYNPPQPGQPRQPYDGGHHTTNIAPANGPTVIRYAVQPQDTQTNHLHLWYEGPGQLSVTLTAPPNAPGGNGNTGPTLTSPLKPDASAKDYGSARLGGDKGHTVRYLYRPAEPPSGKRHLDLQLDPPPGGPITPGTWTITLRETTGNATRFDLWCVTFGDAKDPSGRFLRIDQNQSRTVTAPGTARQAITVGSYDTRDDRLAPDSSHGPTTDLRLKPELCAPGVEITSAQNRGIDTTLPLYRRESGTSLAAPYVAGVVALMFEVDGTLDQGSLLTHLTGTCSPPVPPVPPTQLDSGWGYGRINPEKAVDAVRHAVAARSALAAPHPTDEPLVLPTAAYPAARVPFATRMGQVRARLENTPAGRHLASLVAVHQEEVQRLVVRDRRVTVAWHRMHGPLLVRLLLFSELDPDLPVPRTLGGRSVAEGLARLLDTLHHAGGPGLQEGIATHRAFVLALPGARLSELDVSVDGGR</sequence>
<keyword evidence="2 5" id="KW-0645">Protease</keyword>
<feature type="region of interest" description="Disordered" evidence="6">
    <location>
        <begin position="517"/>
        <end position="538"/>
    </location>
</feature>
<dbReference type="Gene3D" id="3.40.50.200">
    <property type="entry name" value="Peptidase S8/S53 domain"/>
    <property type="match status" value="2"/>
</dbReference>
<dbReference type="GO" id="GO:0006508">
    <property type="term" value="P:proteolysis"/>
    <property type="evidence" value="ECO:0007669"/>
    <property type="project" value="UniProtKB-KW"/>
</dbReference>
<dbReference type="Pfam" id="PF00082">
    <property type="entry name" value="Peptidase_S8"/>
    <property type="match status" value="2"/>
</dbReference>
<name>A0A233S188_STRDA</name>
<dbReference type="PROSITE" id="PS00138">
    <property type="entry name" value="SUBTILASE_SER"/>
    <property type="match status" value="1"/>
</dbReference>
<dbReference type="InterPro" id="IPR015500">
    <property type="entry name" value="Peptidase_S8_subtilisin-rel"/>
</dbReference>
<organism evidence="8 9">
    <name type="scientific">Streptomyces diastatochromogenes</name>
    <dbReference type="NCBI Taxonomy" id="42236"/>
    <lineage>
        <taxon>Bacteria</taxon>
        <taxon>Bacillati</taxon>
        <taxon>Actinomycetota</taxon>
        <taxon>Actinomycetes</taxon>
        <taxon>Kitasatosporales</taxon>
        <taxon>Streptomycetaceae</taxon>
        <taxon>Streptomyces</taxon>
    </lineage>
</organism>
<dbReference type="EMBL" id="MCGQ01000045">
    <property type="protein sequence ID" value="OXY89425.1"/>
    <property type="molecule type" value="Genomic_DNA"/>
</dbReference>
<dbReference type="PANTHER" id="PTHR43806">
    <property type="entry name" value="PEPTIDASE S8"/>
    <property type="match status" value="1"/>
</dbReference>
<feature type="active site" description="Charge relay system" evidence="5">
    <location>
        <position position="296"/>
    </location>
</feature>
<dbReference type="InterPro" id="IPR023828">
    <property type="entry name" value="Peptidase_S8_Ser-AS"/>
</dbReference>
<keyword evidence="4 5" id="KW-0720">Serine protease</keyword>
<comment type="caution">
    <text evidence="8">The sequence shown here is derived from an EMBL/GenBank/DDBJ whole genome shotgun (WGS) entry which is preliminary data.</text>
</comment>